<comment type="caution">
    <text evidence="1">The sequence shown here is derived from an EMBL/GenBank/DDBJ whole genome shotgun (WGS) entry which is preliminary data.</text>
</comment>
<name>A0A6S7GEI7_PARCT</name>
<protein>
    <submittedName>
        <fullName evidence="1">Uncharacterized protein</fullName>
    </submittedName>
</protein>
<organism evidence="1 2">
    <name type="scientific">Paramuricea clavata</name>
    <name type="common">Red gorgonian</name>
    <name type="synonym">Violescent sea-whip</name>
    <dbReference type="NCBI Taxonomy" id="317549"/>
    <lineage>
        <taxon>Eukaryota</taxon>
        <taxon>Metazoa</taxon>
        <taxon>Cnidaria</taxon>
        <taxon>Anthozoa</taxon>
        <taxon>Octocorallia</taxon>
        <taxon>Malacalcyonacea</taxon>
        <taxon>Plexauridae</taxon>
        <taxon>Paramuricea</taxon>
    </lineage>
</organism>
<dbReference type="OrthoDB" id="6627079at2759"/>
<gene>
    <name evidence="1" type="ORF">PACLA_8A074588</name>
</gene>
<reference evidence="1" key="1">
    <citation type="submission" date="2020-04" db="EMBL/GenBank/DDBJ databases">
        <authorList>
            <person name="Alioto T."/>
            <person name="Alioto T."/>
            <person name="Gomez Garrido J."/>
        </authorList>
    </citation>
    <scope>NUCLEOTIDE SEQUENCE</scope>
    <source>
        <strain evidence="1">A484AB</strain>
    </source>
</reference>
<proteinExistence type="predicted"/>
<sequence>MAAINKRQAVLVILLILRRRQRRKGANNREIWTRSWIQRRRELGFYRTFLCEIKDGDIETFKRFTRMTPENFQKLVTILSPYITKQDTNMRESISAEERFLASGESFRSLSFAFRVGERTISEIVKETCQVIYHVMKDTFLKVRKIRY</sequence>
<dbReference type="EMBL" id="CACRXK020000639">
    <property type="protein sequence ID" value="CAB3983650.1"/>
    <property type="molecule type" value="Genomic_DNA"/>
</dbReference>
<keyword evidence="2" id="KW-1185">Reference proteome</keyword>
<evidence type="ECO:0000313" key="1">
    <source>
        <dbReference type="EMBL" id="CAB3983650.1"/>
    </source>
</evidence>
<evidence type="ECO:0000313" key="2">
    <source>
        <dbReference type="Proteomes" id="UP001152795"/>
    </source>
</evidence>
<accession>A0A6S7GEI7</accession>
<dbReference type="Proteomes" id="UP001152795">
    <property type="component" value="Unassembled WGS sequence"/>
</dbReference>
<dbReference type="AlphaFoldDB" id="A0A6S7GEI7"/>